<dbReference type="AlphaFoldDB" id="A0A6A4X2M3"/>
<reference evidence="2 3" key="1">
    <citation type="submission" date="2019-07" db="EMBL/GenBank/DDBJ databases">
        <title>Draft genome assembly of a fouling barnacle, Amphibalanus amphitrite (Darwin, 1854): The first reference genome for Thecostraca.</title>
        <authorList>
            <person name="Kim W."/>
        </authorList>
    </citation>
    <scope>NUCLEOTIDE SEQUENCE [LARGE SCALE GENOMIC DNA]</scope>
    <source>
        <strain evidence="2">SNU_AA5</strain>
        <tissue evidence="2">Soma without cirri and trophi</tissue>
    </source>
</reference>
<evidence type="ECO:0000256" key="1">
    <source>
        <dbReference type="SAM" id="MobiDB-lite"/>
    </source>
</evidence>
<feature type="compositionally biased region" description="Acidic residues" evidence="1">
    <location>
        <begin position="118"/>
        <end position="128"/>
    </location>
</feature>
<dbReference type="Proteomes" id="UP000440578">
    <property type="component" value="Unassembled WGS sequence"/>
</dbReference>
<sequence length="370" mass="39413">MHTIYREKMRQHPHQLTELLNLLQRKLPCCGVDGPRDYHSAGLQLPLSCCASTGPGGECAVRVHSTTPPPALNTTEPIGNTTSSVSVATSPSTAPPAEAPVRGELTDEEAAAHQEEIAPPEEEEDSSDVDDKPSDVDDESSDVDDVSPDVDDMSSDVDNVIPDVDDISSDVDDAQEDEFEVSTEPEKSSTVDDASTEDQKIPNDTLNVDMEDMSEVAKDTAENPAVIAQESPPKTEGIISDEKIQSNAVKPLAEADNLSDEAGYISHEIEPEEADTELSEIDAADPSTNIRSKRSANDAGGISPEPSTVTVGPNSVTPGNASMVVFNSTGMLTANISMNATDEATLEELLSNRTELDGGPEPWDIHHVKM</sequence>
<organism evidence="2 3">
    <name type="scientific">Amphibalanus amphitrite</name>
    <name type="common">Striped barnacle</name>
    <name type="synonym">Balanus amphitrite</name>
    <dbReference type="NCBI Taxonomy" id="1232801"/>
    <lineage>
        <taxon>Eukaryota</taxon>
        <taxon>Metazoa</taxon>
        <taxon>Ecdysozoa</taxon>
        <taxon>Arthropoda</taxon>
        <taxon>Crustacea</taxon>
        <taxon>Multicrustacea</taxon>
        <taxon>Cirripedia</taxon>
        <taxon>Thoracica</taxon>
        <taxon>Thoracicalcarea</taxon>
        <taxon>Balanomorpha</taxon>
        <taxon>Balanoidea</taxon>
        <taxon>Balanidae</taxon>
        <taxon>Amphibalaninae</taxon>
        <taxon>Amphibalanus</taxon>
    </lineage>
</organism>
<feature type="compositionally biased region" description="Acidic residues" evidence="1">
    <location>
        <begin position="136"/>
        <end position="155"/>
    </location>
</feature>
<dbReference type="CDD" id="cd03127">
    <property type="entry name" value="tetraspanin_LEL"/>
    <property type="match status" value="1"/>
</dbReference>
<keyword evidence="3" id="KW-1185">Reference proteome</keyword>
<evidence type="ECO:0000313" key="2">
    <source>
        <dbReference type="EMBL" id="KAF0308641.1"/>
    </source>
</evidence>
<feature type="compositionally biased region" description="Polar residues" evidence="1">
    <location>
        <begin position="305"/>
        <end position="315"/>
    </location>
</feature>
<feature type="compositionally biased region" description="Acidic residues" evidence="1">
    <location>
        <begin position="163"/>
        <end position="183"/>
    </location>
</feature>
<name>A0A6A4X2M3_AMPAM</name>
<proteinExistence type="predicted"/>
<evidence type="ECO:0000313" key="3">
    <source>
        <dbReference type="Proteomes" id="UP000440578"/>
    </source>
</evidence>
<dbReference type="OrthoDB" id="5982705at2759"/>
<accession>A0A6A4X2M3</accession>
<feature type="compositionally biased region" description="Low complexity" evidence="1">
    <location>
        <begin position="81"/>
        <end position="92"/>
    </location>
</feature>
<dbReference type="GO" id="GO:0016020">
    <property type="term" value="C:membrane"/>
    <property type="evidence" value="ECO:0007669"/>
    <property type="project" value="InterPro"/>
</dbReference>
<dbReference type="SUPFAM" id="SSF48652">
    <property type="entry name" value="Tetraspanin"/>
    <property type="match status" value="1"/>
</dbReference>
<gene>
    <name evidence="2" type="ORF">FJT64_020181</name>
</gene>
<feature type="region of interest" description="Disordered" evidence="1">
    <location>
        <begin position="270"/>
        <end position="315"/>
    </location>
</feature>
<protein>
    <submittedName>
        <fullName evidence="2">Uncharacterized protein</fullName>
    </submittedName>
</protein>
<dbReference type="InterPro" id="IPR008952">
    <property type="entry name" value="Tetraspanin_EC2_sf"/>
</dbReference>
<feature type="compositionally biased region" description="Acidic residues" evidence="1">
    <location>
        <begin position="270"/>
        <end position="283"/>
    </location>
</feature>
<feature type="region of interest" description="Disordered" evidence="1">
    <location>
        <begin position="62"/>
        <end position="241"/>
    </location>
</feature>
<dbReference type="Gene3D" id="1.10.1450.10">
    <property type="entry name" value="Tetraspanin"/>
    <property type="match status" value="1"/>
</dbReference>
<comment type="caution">
    <text evidence="2">The sequence shown here is derived from an EMBL/GenBank/DDBJ whole genome shotgun (WGS) entry which is preliminary data.</text>
</comment>
<dbReference type="EMBL" id="VIIS01000476">
    <property type="protein sequence ID" value="KAF0308641.1"/>
    <property type="molecule type" value="Genomic_DNA"/>
</dbReference>